<accession>A0A381NY24</accession>
<organism evidence="5">
    <name type="scientific">marine metagenome</name>
    <dbReference type="NCBI Taxonomy" id="408172"/>
    <lineage>
        <taxon>unclassified sequences</taxon>
        <taxon>metagenomes</taxon>
        <taxon>ecological metagenomes</taxon>
    </lineage>
</organism>
<keyword evidence="1" id="KW-0489">Methyltransferase</keyword>
<proteinExistence type="predicted"/>
<dbReference type="SUPFAM" id="SSF53335">
    <property type="entry name" value="S-adenosyl-L-methionine-dependent methyltransferases"/>
    <property type="match status" value="1"/>
</dbReference>
<dbReference type="Pfam" id="PF10672">
    <property type="entry name" value="Methyltrans_SAM"/>
    <property type="match status" value="1"/>
</dbReference>
<dbReference type="GO" id="GO:0008168">
    <property type="term" value="F:methyltransferase activity"/>
    <property type="evidence" value="ECO:0007669"/>
    <property type="project" value="UniProtKB-KW"/>
</dbReference>
<name>A0A381NY24_9ZZZZ</name>
<gene>
    <name evidence="5" type="ORF">METZ01_LOCUS12324</name>
</gene>
<dbReference type="CDD" id="cd02440">
    <property type="entry name" value="AdoMet_MTases"/>
    <property type="match status" value="1"/>
</dbReference>
<keyword evidence="3" id="KW-0949">S-adenosyl-L-methionine</keyword>
<protein>
    <recommendedName>
        <fullName evidence="4">S-adenosylmethionine-dependent methyltransferase domain-containing protein</fullName>
    </recommendedName>
</protein>
<dbReference type="Gene3D" id="2.60.40.1180">
    <property type="entry name" value="Golgi alpha-mannosidase II"/>
    <property type="match status" value="1"/>
</dbReference>
<dbReference type="InterPro" id="IPR013780">
    <property type="entry name" value="Glyco_hydro_b"/>
</dbReference>
<dbReference type="PANTHER" id="PTHR43042">
    <property type="entry name" value="SAM-DEPENDENT METHYLTRANSFERASE"/>
    <property type="match status" value="1"/>
</dbReference>
<evidence type="ECO:0000256" key="3">
    <source>
        <dbReference type="ARBA" id="ARBA00022691"/>
    </source>
</evidence>
<dbReference type="AlphaFoldDB" id="A0A381NY24"/>
<dbReference type="InterPro" id="IPR029063">
    <property type="entry name" value="SAM-dependent_MTases_sf"/>
</dbReference>
<evidence type="ECO:0000256" key="2">
    <source>
        <dbReference type="ARBA" id="ARBA00022679"/>
    </source>
</evidence>
<dbReference type="Gene3D" id="3.40.50.150">
    <property type="entry name" value="Vaccinia Virus protein VP39"/>
    <property type="match status" value="1"/>
</dbReference>
<dbReference type="GO" id="GO:0032259">
    <property type="term" value="P:methylation"/>
    <property type="evidence" value="ECO:0007669"/>
    <property type="project" value="UniProtKB-KW"/>
</dbReference>
<evidence type="ECO:0000313" key="5">
    <source>
        <dbReference type="EMBL" id="SUZ59470.1"/>
    </source>
</evidence>
<reference evidence="5" key="1">
    <citation type="submission" date="2018-05" db="EMBL/GenBank/DDBJ databases">
        <authorList>
            <person name="Lanie J.A."/>
            <person name="Ng W.-L."/>
            <person name="Kazmierczak K.M."/>
            <person name="Andrzejewski T.M."/>
            <person name="Davidsen T.M."/>
            <person name="Wayne K.J."/>
            <person name="Tettelin H."/>
            <person name="Glass J.I."/>
            <person name="Rusch D."/>
            <person name="Podicherti R."/>
            <person name="Tsui H.-C.T."/>
            <person name="Winkler M.E."/>
        </authorList>
    </citation>
    <scope>NUCLEOTIDE SEQUENCE</scope>
</reference>
<evidence type="ECO:0000256" key="1">
    <source>
        <dbReference type="ARBA" id="ARBA00022603"/>
    </source>
</evidence>
<sequence length="293" mass="33345">MSSSYPSDEFEYQLLDTGSFQKLEQFGPHRFCRPAPQALWPKSLPASEWEKAEGEYKYFKGKDTGGEWKLHSPLPKNGWRIKFRDIVFKIQPTGFGHIGIFPEQAPNWLWIIDQLKLLNGKEIKILNVFGYTGGSTLAAASAGAHVTHLDASKASVNWARQNLELSGLSDRPVRWIVEDAMKYIQREYRRGNKYDAIIMDPPSFGRGPNGEVWQIEDKLSELMEACKNILTDSPVFLLFTTHSPGFSSLTLENMLRTYLPCTHNGHFETGEMFIPDNSNGLNLPNGFFCRYRS</sequence>
<evidence type="ECO:0000259" key="4">
    <source>
        <dbReference type="Pfam" id="PF10672"/>
    </source>
</evidence>
<dbReference type="InterPro" id="IPR019614">
    <property type="entry name" value="SAM-dep_methyl-trfase"/>
</dbReference>
<dbReference type="EMBL" id="UINC01000680">
    <property type="protein sequence ID" value="SUZ59470.1"/>
    <property type="molecule type" value="Genomic_DNA"/>
</dbReference>
<dbReference type="PANTHER" id="PTHR43042:SF2">
    <property type="entry name" value="SAM-DEPENDENT METHYLTRANSFERASE"/>
    <property type="match status" value="1"/>
</dbReference>
<feature type="domain" description="S-adenosylmethionine-dependent methyltransferase" evidence="4">
    <location>
        <begin position="62"/>
        <end position="208"/>
    </location>
</feature>
<keyword evidence="2" id="KW-0808">Transferase</keyword>